<dbReference type="SMART" id="SM00345">
    <property type="entry name" value="HTH_GNTR"/>
    <property type="match status" value="1"/>
</dbReference>
<dbReference type="SUPFAM" id="SSF48008">
    <property type="entry name" value="GntR ligand-binding domain-like"/>
    <property type="match status" value="1"/>
</dbReference>
<comment type="caution">
    <text evidence="5">The sequence shown here is derived from an EMBL/GenBank/DDBJ whole genome shotgun (WGS) entry which is preliminary data.</text>
</comment>
<reference evidence="5 6" key="1">
    <citation type="submission" date="2019-03" db="EMBL/GenBank/DDBJ databases">
        <title>Genomic Encyclopedia of Type Strains, Phase IV (KMG-IV): sequencing the most valuable type-strain genomes for metagenomic binning, comparative biology and taxonomic classification.</title>
        <authorList>
            <person name="Goeker M."/>
        </authorList>
    </citation>
    <scope>NUCLEOTIDE SEQUENCE [LARGE SCALE GENOMIC DNA]</scope>
    <source>
        <strain evidence="5 6">JA181</strain>
    </source>
</reference>
<evidence type="ECO:0000313" key="6">
    <source>
        <dbReference type="Proteomes" id="UP000295484"/>
    </source>
</evidence>
<dbReference type="Gene3D" id="1.10.10.10">
    <property type="entry name" value="Winged helix-like DNA-binding domain superfamily/Winged helix DNA-binding domain"/>
    <property type="match status" value="1"/>
</dbReference>
<dbReference type="Pfam" id="PF00392">
    <property type="entry name" value="GntR"/>
    <property type="match status" value="1"/>
</dbReference>
<keyword evidence="2" id="KW-0238">DNA-binding</keyword>
<evidence type="ECO:0000256" key="1">
    <source>
        <dbReference type="ARBA" id="ARBA00023015"/>
    </source>
</evidence>
<evidence type="ECO:0000313" key="5">
    <source>
        <dbReference type="EMBL" id="TDX25412.1"/>
    </source>
</evidence>
<keyword evidence="1" id="KW-0805">Transcription regulation</keyword>
<keyword evidence="3" id="KW-0804">Transcription</keyword>
<evidence type="ECO:0000259" key="4">
    <source>
        <dbReference type="PROSITE" id="PS50949"/>
    </source>
</evidence>
<proteinExistence type="predicted"/>
<dbReference type="InterPro" id="IPR036390">
    <property type="entry name" value="WH_DNA-bd_sf"/>
</dbReference>
<evidence type="ECO:0000256" key="3">
    <source>
        <dbReference type="ARBA" id="ARBA00023163"/>
    </source>
</evidence>
<dbReference type="AlphaFoldDB" id="A0A4R8FJC8"/>
<dbReference type="PROSITE" id="PS50949">
    <property type="entry name" value="HTH_GNTR"/>
    <property type="match status" value="1"/>
</dbReference>
<dbReference type="InterPro" id="IPR011711">
    <property type="entry name" value="GntR_C"/>
</dbReference>
<dbReference type="InterPro" id="IPR008920">
    <property type="entry name" value="TF_FadR/GntR_C"/>
</dbReference>
<dbReference type="SMART" id="SM00895">
    <property type="entry name" value="FCD"/>
    <property type="match status" value="1"/>
</dbReference>
<feature type="domain" description="HTH gntR-type" evidence="4">
    <location>
        <begin position="16"/>
        <end position="83"/>
    </location>
</feature>
<organism evidence="5 6">
    <name type="scientific">Rhodovulum visakhapatnamense</name>
    <dbReference type="NCBI Taxonomy" id="364297"/>
    <lineage>
        <taxon>Bacteria</taxon>
        <taxon>Pseudomonadati</taxon>
        <taxon>Pseudomonadota</taxon>
        <taxon>Alphaproteobacteria</taxon>
        <taxon>Rhodobacterales</taxon>
        <taxon>Paracoccaceae</taxon>
        <taxon>Rhodovulum</taxon>
    </lineage>
</organism>
<dbReference type="Gene3D" id="1.20.120.530">
    <property type="entry name" value="GntR ligand-binding domain-like"/>
    <property type="match status" value="1"/>
</dbReference>
<dbReference type="GO" id="GO:0003677">
    <property type="term" value="F:DNA binding"/>
    <property type="evidence" value="ECO:0007669"/>
    <property type="project" value="UniProtKB-KW"/>
</dbReference>
<evidence type="ECO:0000256" key="2">
    <source>
        <dbReference type="ARBA" id="ARBA00023125"/>
    </source>
</evidence>
<dbReference type="Pfam" id="PF07729">
    <property type="entry name" value="FCD"/>
    <property type="match status" value="1"/>
</dbReference>
<dbReference type="GO" id="GO:0003700">
    <property type="term" value="F:DNA-binding transcription factor activity"/>
    <property type="evidence" value="ECO:0007669"/>
    <property type="project" value="InterPro"/>
</dbReference>
<protein>
    <submittedName>
        <fullName evidence="5">GntR family transcriptional regulator</fullName>
    </submittedName>
</protein>
<dbReference type="PANTHER" id="PTHR43537:SF5">
    <property type="entry name" value="UXU OPERON TRANSCRIPTIONAL REGULATOR"/>
    <property type="match status" value="1"/>
</dbReference>
<gene>
    <name evidence="5" type="ORF">EV657_12047</name>
</gene>
<dbReference type="InterPro" id="IPR036388">
    <property type="entry name" value="WH-like_DNA-bd_sf"/>
</dbReference>
<name>A0A4R8FJC8_9RHOB</name>
<dbReference type="SUPFAM" id="SSF46785">
    <property type="entry name" value="Winged helix' DNA-binding domain"/>
    <property type="match status" value="1"/>
</dbReference>
<dbReference type="PANTHER" id="PTHR43537">
    <property type="entry name" value="TRANSCRIPTIONAL REGULATOR, GNTR FAMILY"/>
    <property type="match status" value="1"/>
</dbReference>
<dbReference type="EMBL" id="SOEB01000020">
    <property type="protein sequence ID" value="TDX25412.1"/>
    <property type="molecule type" value="Genomic_DNA"/>
</dbReference>
<dbReference type="InterPro" id="IPR000524">
    <property type="entry name" value="Tscrpt_reg_HTH_GntR"/>
</dbReference>
<dbReference type="Proteomes" id="UP000295484">
    <property type="component" value="Unassembled WGS sequence"/>
</dbReference>
<accession>A0A4R8FJC8</accession>
<dbReference type="RefSeq" id="WP_134078834.1">
    <property type="nucleotide sequence ID" value="NZ_SOEB01000020.1"/>
</dbReference>
<sequence>MTNPTLAPRFEPPLRASIADGVFAELQRQLLSLDLEPGSKLSEAEIARAMGVSRQPVRDAFYRLAKLGFLQILPQRATTVTLISTGAVMRARAIRTALEAETVRVAASVLTPADFDVLETLLAEQDAAIAAADRPRFHRLDDLFHREICERAGLGHFWDLIAENKGHMDRVRMLSLAFASRHAWDDHVRIVAALKARDPEAACAALRAHLSRILGQIERIRADNLAWFADEPAPPDL</sequence>